<dbReference type="PANTHER" id="PTHR28079">
    <property type="entry name" value="RNA POLYMERASE I-SPECIFIC TRANSCRIPTION INITIATION FACTOR RRN5"/>
    <property type="match status" value="1"/>
</dbReference>
<evidence type="ECO:0000313" key="3">
    <source>
        <dbReference type="Proteomes" id="UP000006753"/>
    </source>
</evidence>
<dbReference type="OMA" id="CCHALDE"/>
<sequence>MDRDELDDPGHYALEESSGSAYIGSENDDNSNSSHDEDEVAASRAGSARGRSRSRSIANKKPATKQRAATESDPEGEQEDPNLQDASAWAANFKEPNVEDIKTPPRGSRVPKRKAQKPAPNARMNLLKGFYNNNYRELLNSEIQDAVSRAGPSSKLEESQIGSSVWTKHEKALFFASLDRLGKNDTPGIAEWTGSKSQHEVQEYINLLHQGSMERRAQGRKLVLSTGLPAAMEVSDECAALLERAGDALATIQELAEQKVEKGKWGESWLITEDVALAIEKRRKDAAGEEAMREVLPAANLLDFRKWLELSSRVFMNSAAPREEDNWENIAEPGEKPAVRATAFEDFHSLAVNITKRLVATVLFCTQSRLRAKGSNLVKHSEINADDVEAALKILGMKANSHEFWIGCAKRCNVKIDDGGSTLTYEEVEEALRGDLPERARSRSRSLDPRTFPRTQDNLSSPSELDSELLDSDEEYMSTPPRATSCSGDDSGPSKRRKLDPAEVEEMAGDAQDVYTEAFDMHASQAEEIRLWDLLEQTAPFEFNAKPAGGPPPKGFKDGLIEREDWRSHVRYVAEWEMLGTAVTEEEFERNRKRKSRVAKGRVGKKLSRSDGDLRARAARGRASSEKPADRGVPQELDDEQDGLPSFEEQEQDAEDRLEAESSRAGRSPEAFSSSHRSVSRDDGYSRAGQTQQTKEQPSPNSSDEEDRYQSIESK</sequence>
<feature type="region of interest" description="Disordered" evidence="1">
    <location>
        <begin position="1"/>
        <end position="119"/>
    </location>
</feature>
<feature type="compositionally biased region" description="Acidic residues" evidence="1">
    <location>
        <begin position="465"/>
        <end position="476"/>
    </location>
</feature>
<dbReference type="GO" id="GO:0042790">
    <property type="term" value="P:nucleolar large rRNA transcription by RNA polymerase I"/>
    <property type="evidence" value="ECO:0007669"/>
    <property type="project" value="InterPro"/>
</dbReference>
<dbReference type="GO" id="GO:0006361">
    <property type="term" value="P:transcription initiation at RNA polymerase I promoter"/>
    <property type="evidence" value="ECO:0007669"/>
    <property type="project" value="TreeGrafter"/>
</dbReference>
<proteinExistence type="predicted"/>
<dbReference type="KEGG" id="mbe:MBM_04154"/>
<dbReference type="EMBL" id="JH921435">
    <property type="protein sequence ID" value="EKD17785.1"/>
    <property type="molecule type" value="Genomic_DNA"/>
</dbReference>
<dbReference type="eggNOG" id="ENOG502S6UJ">
    <property type="taxonomic scope" value="Eukaryota"/>
</dbReference>
<dbReference type="PANTHER" id="PTHR28079:SF1">
    <property type="entry name" value="RNA POLYMERASE I-SPECIFIC TRANSCRIPTION INITIATION FACTOR RRN5"/>
    <property type="match status" value="1"/>
</dbReference>
<feature type="compositionally biased region" description="Basic and acidic residues" evidence="1">
    <location>
        <begin position="1"/>
        <end position="14"/>
    </location>
</feature>
<dbReference type="HOGENOM" id="CLU_012849_2_0_1"/>
<evidence type="ECO:0000256" key="1">
    <source>
        <dbReference type="SAM" id="MobiDB-lite"/>
    </source>
</evidence>
<feature type="compositionally biased region" description="Basic and acidic residues" evidence="1">
    <location>
        <begin position="436"/>
        <end position="448"/>
    </location>
</feature>
<dbReference type="GO" id="GO:0000182">
    <property type="term" value="F:rDNA binding"/>
    <property type="evidence" value="ECO:0007669"/>
    <property type="project" value="TreeGrafter"/>
</dbReference>
<name>K1WJF2_MARBU</name>
<keyword evidence="3" id="KW-1185">Reference proteome</keyword>
<feature type="compositionally biased region" description="Basic and acidic residues" evidence="1">
    <location>
        <begin position="655"/>
        <end position="664"/>
    </location>
</feature>
<dbReference type="InParanoid" id="K1WJF2"/>
<dbReference type="OrthoDB" id="2240312at2759"/>
<dbReference type="GO" id="GO:0000500">
    <property type="term" value="C:RNA polymerase I upstream activating factor complex"/>
    <property type="evidence" value="ECO:0007669"/>
    <property type="project" value="InterPro"/>
</dbReference>
<feature type="compositionally biased region" description="Basic residues" evidence="1">
    <location>
        <begin position="591"/>
        <end position="607"/>
    </location>
</feature>
<evidence type="ECO:0000313" key="2">
    <source>
        <dbReference type="EMBL" id="EKD17785.1"/>
    </source>
</evidence>
<accession>K1WJF2</accession>
<feature type="region of interest" description="Disordered" evidence="1">
    <location>
        <begin position="436"/>
        <end position="503"/>
    </location>
</feature>
<evidence type="ECO:0008006" key="4">
    <source>
        <dbReference type="Google" id="ProtNLM"/>
    </source>
</evidence>
<feature type="compositionally biased region" description="Polar residues" evidence="1">
    <location>
        <begin position="688"/>
        <end position="702"/>
    </location>
</feature>
<organism evidence="2 3">
    <name type="scientific">Marssonina brunnea f. sp. multigermtubi (strain MB_m1)</name>
    <name type="common">Marssonina leaf spot fungus</name>
    <dbReference type="NCBI Taxonomy" id="1072389"/>
    <lineage>
        <taxon>Eukaryota</taxon>
        <taxon>Fungi</taxon>
        <taxon>Dikarya</taxon>
        <taxon>Ascomycota</taxon>
        <taxon>Pezizomycotina</taxon>
        <taxon>Leotiomycetes</taxon>
        <taxon>Helotiales</taxon>
        <taxon>Drepanopezizaceae</taxon>
        <taxon>Drepanopeziza</taxon>
    </lineage>
</organism>
<protein>
    <recommendedName>
        <fullName evidence="4">Myb-like domain-containing protein</fullName>
    </recommendedName>
</protein>
<dbReference type="Proteomes" id="UP000006753">
    <property type="component" value="Unassembled WGS sequence"/>
</dbReference>
<dbReference type="RefSeq" id="XP_007292043.1">
    <property type="nucleotide sequence ID" value="XM_007291981.1"/>
</dbReference>
<dbReference type="STRING" id="1072389.K1WJF2"/>
<feature type="region of interest" description="Disordered" evidence="1">
    <location>
        <begin position="583"/>
        <end position="715"/>
    </location>
</feature>
<dbReference type="AlphaFoldDB" id="K1WJF2"/>
<dbReference type="GeneID" id="18760089"/>
<feature type="compositionally biased region" description="Acidic residues" evidence="1">
    <location>
        <begin position="636"/>
        <end position="654"/>
    </location>
</feature>
<dbReference type="InterPro" id="IPR039601">
    <property type="entry name" value="Rrn5"/>
</dbReference>
<dbReference type="SUPFAM" id="SSF46689">
    <property type="entry name" value="Homeodomain-like"/>
    <property type="match status" value="1"/>
</dbReference>
<gene>
    <name evidence="2" type="ORF">MBM_04154</name>
</gene>
<feature type="compositionally biased region" description="Acidic residues" evidence="1">
    <location>
        <begin position="72"/>
        <end position="82"/>
    </location>
</feature>
<dbReference type="GO" id="GO:0001181">
    <property type="term" value="F:RNA polymerase I general transcription initiation factor activity"/>
    <property type="evidence" value="ECO:0007669"/>
    <property type="project" value="TreeGrafter"/>
</dbReference>
<reference evidence="2 3" key="1">
    <citation type="journal article" date="2012" name="BMC Genomics">
        <title>Sequencing the genome of Marssonina brunnea reveals fungus-poplar co-evolution.</title>
        <authorList>
            <person name="Zhu S."/>
            <person name="Cao Y.-Z."/>
            <person name="Jiang C."/>
            <person name="Tan B.-Y."/>
            <person name="Wang Z."/>
            <person name="Feng S."/>
            <person name="Zhang L."/>
            <person name="Su X.-H."/>
            <person name="Brejova B."/>
            <person name="Vinar T."/>
            <person name="Xu M."/>
            <person name="Wang M.-X."/>
            <person name="Zhang S.-G."/>
            <person name="Huang M.-R."/>
            <person name="Wu R."/>
            <person name="Zhou Y."/>
        </authorList>
    </citation>
    <scope>NUCLEOTIDE SEQUENCE [LARGE SCALE GENOMIC DNA]</scope>
    <source>
        <strain evidence="2 3">MB_m1</strain>
    </source>
</reference>
<dbReference type="InterPro" id="IPR009057">
    <property type="entry name" value="Homeodomain-like_sf"/>
</dbReference>